<evidence type="ECO:0000256" key="7">
    <source>
        <dbReference type="ARBA" id="ARBA00022630"/>
    </source>
</evidence>
<dbReference type="InterPro" id="IPR046373">
    <property type="entry name" value="Acyl-CoA_Oxase/DH_mid-dom_sf"/>
</dbReference>
<keyword evidence="8" id="KW-0274">FAD</keyword>
<dbReference type="InterPro" id="IPR006091">
    <property type="entry name" value="Acyl-CoA_Oxase/DH_mid-dom"/>
</dbReference>
<evidence type="ECO:0000256" key="6">
    <source>
        <dbReference type="ARBA" id="ARBA00020144"/>
    </source>
</evidence>
<evidence type="ECO:0000313" key="17">
    <source>
        <dbReference type="EMBL" id="VAX15325.1"/>
    </source>
</evidence>
<comment type="catalytic activity">
    <reaction evidence="11">
        <text>a long-chain 2,3-saturated fatty acyl-CoA + oxidized [electron-transfer flavoprotein] + H(+) = a long-chain (2E)-enoyl-CoA + reduced [electron-transfer flavoprotein]</text>
        <dbReference type="Rhea" id="RHEA:17721"/>
        <dbReference type="Rhea" id="RHEA-COMP:10685"/>
        <dbReference type="Rhea" id="RHEA-COMP:10686"/>
        <dbReference type="ChEBI" id="CHEBI:15378"/>
        <dbReference type="ChEBI" id="CHEBI:57692"/>
        <dbReference type="ChEBI" id="CHEBI:58307"/>
        <dbReference type="ChEBI" id="CHEBI:83721"/>
        <dbReference type="ChEBI" id="CHEBI:83727"/>
        <dbReference type="EC" id="1.3.8.8"/>
    </reaction>
</comment>
<dbReference type="Gene3D" id="1.10.540.10">
    <property type="entry name" value="Acyl-CoA dehydrogenase/oxidase, N-terminal domain"/>
    <property type="match status" value="1"/>
</dbReference>
<proteinExistence type="inferred from homology"/>
<accession>A0A3B1C9I5</accession>
<dbReference type="GO" id="GO:0070991">
    <property type="term" value="F:medium-chain fatty acyl-CoA dehydrogenase activity"/>
    <property type="evidence" value="ECO:0007669"/>
    <property type="project" value="UniProtKB-EC"/>
</dbReference>
<dbReference type="PROSITE" id="PS00072">
    <property type="entry name" value="ACYL_COA_DH_1"/>
    <property type="match status" value="1"/>
</dbReference>
<dbReference type="InterPro" id="IPR013786">
    <property type="entry name" value="AcylCoA_DH/ox_N"/>
</dbReference>
<comment type="similarity">
    <text evidence="3">Belongs to the acyl-CoA dehydrogenase family.</text>
</comment>
<evidence type="ECO:0000256" key="8">
    <source>
        <dbReference type="ARBA" id="ARBA00022827"/>
    </source>
</evidence>
<name>A0A3B1C9I5_9ZZZZ</name>
<dbReference type="PANTHER" id="PTHR48083:SF33">
    <property type="entry name" value="ACYL-COENZYME A DEHYDROGENASE"/>
    <property type="match status" value="1"/>
</dbReference>
<evidence type="ECO:0000256" key="2">
    <source>
        <dbReference type="ARBA" id="ARBA00005005"/>
    </source>
</evidence>
<comment type="pathway">
    <text evidence="2">Lipid metabolism; fatty acid beta-oxidation.</text>
</comment>
<dbReference type="Pfam" id="PF02770">
    <property type="entry name" value="Acyl-CoA_dh_M"/>
    <property type="match status" value="1"/>
</dbReference>
<evidence type="ECO:0000259" key="14">
    <source>
        <dbReference type="Pfam" id="PF02770"/>
    </source>
</evidence>
<dbReference type="SUPFAM" id="SSF47203">
    <property type="entry name" value="Acyl-CoA dehydrogenase C-terminal domain-like"/>
    <property type="match status" value="1"/>
</dbReference>
<evidence type="ECO:0000259" key="15">
    <source>
        <dbReference type="Pfam" id="PF02771"/>
    </source>
</evidence>
<evidence type="ECO:0000256" key="10">
    <source>
        <dbReference type="ARBA" id="ARBA00047882"/>
    </source>
</evidence>
<reference evidence="17" key="1">
    <citation type="submission" date="2018-06" db="EMBL/GenBank/DDBJ databases">
        <authorList>
            <person name="Zhirakovskaya E."/>
        </authorList>
    </citation>
    <scope>NUCLEOTIDE SEQUENCE</scope>
</reference>
<dbReference type="EC" id="1.3.8.7" evidence="4"/>
<dbReference type="InterPro" id="IPR009100">
    <property type="entry name" value="AcylCoA_DH/oxidase_NM_dom_sf"/>
</dbReference>
<keyword evidence="7" id="KW-0285">Flavoprotein</keyword>
<sequence length="813" mass="89474">MGFLLFLVVAVVVVIVLSYFRISLLISTAVIAAIALLWMWAGLSGTLGVSVIWIFFLIIAIPLNIFPLRRILISDHALRLFRKLMPPISQTEREALEAGTVWWEGELFSGAPAWKKLLGFKKPELTKEEKAFLDGPVQEFCEMLDDFDITANLHDLPEEAWDFIKKNKLFGMIIPKKYGGLDFSALGHSEVVMKIASRSVTAGVTVMVPNSLGPAELLMHYGTEEQKNKYLPGLADGSEIPCFGLTEPRAGSDASSITSSGVVTKGMFEGKEVIGIKLNWEKRYITLAAVSTIMGLAFRLFDPDHLLGDKEDIGITVALIPTKLPGIKADMRHDPLGIPFYNCPVTGKDVFIPVDNIIGGEKQAGHGWHMLMERLAIGRGISLPAISVSAAKLASQATGGYSRIRKQFRISVGKFEGVEEALAPIAGNAYIMDAARLLTLSAIDTGETPALVSAILKYNLTERMRVVVNHAMDVQGGGAISLGPRNFMGRVYQSIPISITVEGANILTRTLIIFGQGIIRAHPYIFKEMEASVDTDRELASKKFDKALFGHIGFVASNKIRSMVSGLTGGILLPSPTGGVTRRYYQQLGRMSSAFAFISDSAMALLGGNLRRKEKLSGRLADCLSNLYLASAALKKFEDDGRPEEDIPLLKWSLDDALYRIQQGLDGFLDNIGPKYISWPLRIVIFPLGRPYKPPKDRLGHKVAKIIMEPCDARARLTRGIFVSRKHDNPVRRIEDALPLVIASEPIEKKISAAVRAGKVKSLDRISRIEEAASCGVITEDEKETAIMAENARYEVITVDDFPKDYWERRKTS</sequence>
<evidence type="ECO:0000256" key="12">
    <source>
        <dbReference type="SAM" id="Phobius"/>
    </source>
</evidence>
<dbReference type="GO" id="GO:0005737">
    <property type="term" value="C:cytoplasm"/>
    <property type="evidence" value="ECO:0007669"/>
    <property type="project" value="TreeGrafter"/>
</dbReference>
<dbReference type="NCBIfam" id="NF009586">
    <property type="entry name" value="PRK13026.1"/>
    <property type="match status" value="1"/>
</dbReference>
<evidence type="ECO:0000256" key="5">
    <source>
        <dbReference type="ARBA" id="ARBA00012040"/>
    </source>
</evidence>
<dbReference type="InterPro" id="IPR006089">
    <property type="entry name" value="Acyl-CoA_DH_CS"/>
</dbReference>
<gene>
    <name evidence="17" type="ORF">MNBD_NITROSPINAE04-1941</name>
</gene>
<keyword evidence="12" id="KW-1133">Transmembrane helix</keyword>
<organism evidence="17">
    <name type="scientific">hydrothermal vent metagenome</name>
    <dbReference type="NCBI Taxonomy" id="652676"/>
    <lineage>
        <taxon>unclassified sequences</taxon>
        <taxon>metagenomes</taxon>
        <taxon>ecological metagenomes</taxon>
    </lineage>
</organism>
<evidence type="ECO:0000256" key="4">
    <source>
        <dbReference type="ARBA" id="ARBA00012033"/>
    </source>
</evidence>
<feature type="transmembrane region" description="Helical" evidence="12">
    <location>
        <begin position="7"/>
        <end position="40"/>
    </location>
</feature>
<dbReference type="PANTHER" id="PTHR48083">
    <property type="entry name" value="MEDIUM-CHAIN SPECIFIC ACYL-COA DEHYDROGENASE, MITOCHONDRIAL-RELATED"/>
    <property type="match status" value="1"/>
</dbReference>
<dbReference type="SUPFAM" id="SSF56645">
    <property type="entry name" value="Acyl-CoA dehydrogenase NM domain-like"/>
    <property type="match status" value="1"/>
</dbReference>
<keyword evidence="12" id="KW-0472">Membrane</keyword>
<evidence type="ECO:0000259" key="13">
    <source>
        <dbReference type="Pfam" id="PF00441"/>
    </source>
</evidence>
<feature type="domain" description="Acyl-CoA dehydrogenase C-terminal bacterial-type" evidence="16">
    <location>
        <begin position="519"/>
        <end position="802"/>
    </location>
</feature>
<dbReference type="EMBL" id="UOGA01000035">
    <property type="protein sequence ID" value="VAX15325.1"/>
    <property type="molecule type" value="Genomic_DNA"/>
</dbReference>
<dbReference type="GO" id="GO:0004466">
    <property type="term" value="F:long-chain fatty acyl-CoA dehydrogenase activity"/>
    <property type="evidence" value="ECO:0007669"/>
    <property type="project" value="UniProtKB-EC"/>
</dbReference>
<dbReference type="FunFam" id="1.10.540.10:FF:000004">
    <property type="entry name" value="Acyl-CoA dehydrogenase"/>
    <property type="match status" value="1"/>
</dbReference>
<evidence type="ECO:0000256" key="9">
    <source>
        <dbReference type="ARBA" id="ARBA00023002"/>
    </source>
</evidence>
<feature type="domain" description="Acyl-CoA dehydrogenase/oxidase C-terminal" evidence="13">
    <location>
        <begin position="365"/>
        <end position="512"/>
    </location>
</feature>
<evidence type="ECO:0000256" key="11">
    <source>
        <dbReference type="ARBA" id="ARBA00049247"/>
    </source>
</evidence>
<dbReference type="InterPro" id="IPR037069">
    <property type="entry name" value="AcylCoA_DH/ox_N_sf"/>
</dbReference>
<dbReference type="Pfam" id="PF02771">
    <property type="entry name" value="Acyl-CoA_dh_N"/>
    <property type="match status" value="1"/>
</dbReference>
<dbReference type="InterPro" id="IPR009075">
    <property type="entry name" value="AcylCo_DH/oxidase_C"/>
</dbReference>
<dbReference type="NCBIfam" id="NF007000">
    <property type="entry name" value="PRK09463.1"/>
    <property type="match status" value="1"/>
</dbReference>
<feature type="transmembrane region" description="Helical" evidence="12">
    <location>
        <begin position="46"/>
        <end position="66"/>
    </location>
</feature>
<comment type="catalytic activity">
    <reaction evidence="10">
        <text>a medium-chain 2,3-saturated fatty acyl-CoA + oxidized [electron-transfer flavoprotein] + H(+) = a medium-chain (2E)-enoyl-CoA + reduced [electron-transfer flavoprotein]</text>
        <dbReference type="Rhea" id="RHEA:14477"/>
        <dbReference type="Rhea" id="RHEA-COMP:10685"/>
        <dbReference type="Rhea" id="RHEA-COMP:10686"/>
        <dbReference type="ChEBI" id="CHEBI:15378"/>
        <dbReference type="ChEBI" id="CHEBI:57692"/>
        <dbReference type="ChEBI" id="CHEBI:58307"/>
        <dbReference type="ChEBI" id="CHEBI:83723"/>
        <dbReference type="ChEBI" id="CHEBI:83726"/>
        <dbReference type="EC" id="1.3.8.7"/>
    </reaction>
</comment>
<dbReference type="EC" id="1.3.8.8" evidence="5"/>
<dbReference type="InterPro" id="IPR015396">
    <property type="entry name" value="FadE_C"/>
</dbReference>
<comment type="cofactor">
    <cofactor evidence="1">
        <name>FAD</name>
        <dbReference type="ChEBI" id="CHEBI:57692"/>
    </cofactor>
</comment>
<dbReference type="GO" id="GO:0033539">
    <property type="term" value="P:fatty acid beta-oxidation using acyl-CoA dehydrogenase"/>
    <property type="evidence" value="ECO:0007669"/>
    <property type="project" value="InterPro"/>
</dbReference>
<evidence type="ECO:0000256" key="3">
    <source>
        <dbReference type="ARBA" id="ARBA00009347"/>
    </source>
</evidence>
<dbReference type="Gene3D" id="1.20.140.10">
    <property type="entry name" value="Butyryl-CoA Dehydrogenase, subunit A, domain 3"/>
    <property type="match status" value="1"/>
</dbReference>
<evidence type="ECO:0000256" key="1">
    <source>
        <dbReference type="ARBA" id="ARBA00001974"/>
    </source>
</evidence>
<keyword evidence="12" id="KW-0812">Transmembrane</keyword>
<feature type="domain" description="Acyl-CoA oxidase/dehydrogenase middle" evidence="14">
    <location>
        <begin position="242"/>
        <end position="348"/>
    </location>
</feature>
<dbReference type="GO" id="GO:0050660">
    <property type="term" value="F:flavin adenine dinucleotide binding"/>
    <property type="evidence" value="ECO:0007669"/>
    <property type="project" value="InterPro"/>
</dbReference>
<dbReference type="AlphaFoldDB" id="A0A3B1C9I5"/>
<protein>
    <recommendedName>
        <fullName evidence="6">Acyl-coenzyme A dehydrogenase</fullName>
        <ecNumber evidence="4">1.3.8.7</ecNumber>
        <ecNumber evidence="5">1.3.8.8</ecNumber>
    </recommendedName>
</protein>
<keyword evidence="9" id="KW-0560">Oxidoreductase</keyword>
<dbReference type="FunFam" id="1.20.140.10:FF:000009">
    <property type="entry name" value="Acyl-CoA dehydrogenase"/>
    <property type="match status" value="1"/>
</dbReference>
<dbReference type="Pfam" id="PF00441">
    <property type="entry name" value="Acyl-CoA_dh_1"/>
    <property type="match status" value="1"/>
</dbReference>
<dbReference type="InterPro" id="IPR036250">
    <property type="entry name" value="AcylCo_DH-like_C"/>
</dbReference>
<evidence type="ECO:0000259" key="16">
    <source>
        <dbReference type="Pfam" id="PF09317"/>
    </source>
</evidence>
<dbReference type="Pfam" id="PF09317">
    <property type="entry name" value="ACDH_C"/>
    <property type="match status" value="1"/>
</dbReference>
<feature type="domain" description="Acyl-CoA dehydrogenase/oxidase N-terminal" evidence="15">
    <location>
        <begin position="152"/>
        <end position="237"/>
    </location>
</feature>
<dbReference type="Gene3D" id="2.40.110.10">
    <property type="entry name" value="Butyryl-CoA Dehydrogenase, subunit A, domain 2"/>
    <property type="match status" value="1"/>
</dbReference>
<dbReference type="UniPathway" id="UPA00659"/>
<dbReference type="InterPro" id="IPR050741">
    <property type="entry name" value="Acyl-CoA_dehydrogenase"/>
</dbReference>